<dbReference type="PANTHER" id="PTHR37953">
    <property type="entry name" value="UPF0127 PROTEIN MJ1496"/>
    <property type="match status" value="1"/>
</dbReference>
<dbReference type="Pfam" id="PF02643">
    <property type="entry name" value="DUF192"/>
    <property type="match status" value="1"/>
</dbReference>
<dbReference type="EMBL" id="JAZDDG010000001">
    <property type="protein sequence ID" value="MEE1974473.1"/>
    <property type="molecule type" value="Genomic_DNA"/>
</dbReference>
<dbReference type="InterPro" id="IPR038695">
    <property type="entry name" value="Saro_0823-like_sf"/>
</dbReference>
<sequence>MKLSQCLVGIAILSSIVLSSCKDESKKVIKTTPVTFTKEGDLEIYKQDTDSLITSLDIEIAESDYETQTGLMYRKGMETNQGMLFIFPDVAMHSFYMKNTEFSIDIIFIDENLKVAHIAKNAEPLNENGLSSKVPVKYVLEVNSGLSETWKISVGDKVKFDRD</sequence>
<dbReference type="PANTHER" id="PTHR37953:SF1">
    <property type="entry name" value="UPF0127 PROTEIN MJ1496"/>
    <property type="match status" value="1"/>
</dbReference>
<keyword evidence="2" id="KW-1185">Reference proteome</keyword>
<accession>A0ABU7INQ3</accession>
<name>A0ABU7INQ3_9FLAO</name>
<proteinExistence type="predicted"/>
<dbReference type="Proteomes" id="UP001356308">
    <property type="component" value="Unassembled WGS sequence"/>
</dbReference>
<dbReference type="Gene3D" id="2.60.120.1140">
    <property type="entry name" value="Protein of unknown function DUF192"/>
    <property type="match status" value="1"/>
</dbReference>
<dbReference type="InterPro" id="IPR003795">
    <property type="entry name" value="DUF192"/>
</dbReference>
<gene>
    <name evidence="1" type="ORF">V1I91_00220</name>
</gene>
<reference evidence="1 2" key="1">
    <citation type="submission" date="2024-01" db="EMBL/GenBank/DDBJ databases">
        <title>Maribacter spp. originated from different algae showed divergent polysaccharides utilization ability.</title>
        <authorList>
            <person name="Wang H."/>
            <person name="Wu Y."/>
        </authorList>
    </citation>
    <scope>NUCLEOTIDE SEQUENCE [LARGE SCALE GENOMIC DNA]</scope>
    <source>
        <strain evidence="1 2">PR1</strain>
    </source>
</reference>
<organism evidence="1 2">
    <name type="scientific">Maribacter cobaltidurans</name>
    <dbReference type="NCBI Taxonomy" id="1178778"/>
    <lineage>
        <taxon>Bacteria</taxon>
        <taxon>Pseudomonadati</taxon>
        <taxon>Bacteroidota</taxon>
        <taxon>Flavobacteriia</taxon>
        <taxon>Flavobacteriales</taxon>
        <taxon>Flavobacteriaceae</taxon>
        <taxon>Maribacter</taxon>
    </lineage>
</organism>
<comment type="caution">
    <text evidence="1">The sequence shown here is derived from an EMBL/GenBank/DDBJ whole genome shotgun (WGS) entry which is preliminary data.</text>
</comment>
<evidence type="ECO:0000313" key="1">
    <source>
        <dbReference type="EMBL" id="MEE1974473.1"/>
    </source>
</evidence>
<dbReference type="RefSeq" id="WP_272649317.1">
    <property type="nucleotide sequence ID" value="NZ_JAZDDG010000001.1"/>
</dbReference>
<evidence type="ECO:0000313" key="2">
    <source>
        <dbReference type="Proteomes" id="UP001356308"/>
    </source>
</evidence>
<dbReference type="PROSITE" id="PS51257">
    <property type="entry name" value="PROKAR_LIPOPROTEIN"/>
    <property type="match status" value="1"/>
</dbReference>
<protein>
    <submittedName>
        <fullName evidence="1">DUF192 domain-containing protein</fullName>
    </submittedName>
</protein>